<dbReference type="PANTHER" id="PTHR30086">
    <property type="entry name" value="ARGININE EXPORTER PROTEIN ARGO"/>
    <property type="match status" value="1"/>
</dbReference>
<dbReference type="EMBL" id="JBHSDC010000029">
    <property type="protein sequence ID" value="MFC4233021.1"/>
    <property type="molecule type" value="Genomic_DNA"/>
</dbReference>
<feature type="transmembrane region" description="Helical" evidence="6">
    <location>
        <begin position="72"/>
        <end position="90"/>
    </location>
</feature>
<comment type="caution">
    <text evidence="7">The sequence shown here is derived from an EMBL/GenBank/DDBJ whole genome shotgun (WGS) entry which is preliminary data.</text>
</comment>
<reference evidence="8" key="1">
    <citation type="journal article" date="2019" name="Int. J. Syst. Evol. Microbiol.">
        <title>The Global Catalogue of Microorganisms (GCM) 10K type strain sequencing project: providing services to taxonomists for standard genome sequencing and annotation.</title>
        <authorList>
            <consortium name="The Broad Institute Genomics Platform"/>
            <consortium name="The Broad Institute Genome Sequencing Center for Infectious Disease"/>
            <person name="Wu L."/>
            <person name="Ma J."/>
        </authorList>
    </citation>
    <scope>NUCLEOTIDE SEQUENCE [LARGE SCALE GENOMIC DNA]</scope>
    <source>
        <strain evidence="8">CECT 8010</strain>
    </source>
</reference>
<keyword evidence="4 6" id="KW-1133">Transmembrane helix</keyword>
<dbReference type="PANTHER" id="PTHR30086:SF20">
    <property type="entry name" value="ARGININE EXPORTER PROTEIN ARGO-RELATED"/>
    <property type="match status" value="1"/>
</dbReference>
<accession>A0ABV8Q266</accession>
<organism evidence="7 8">
    <name type="scientific">Parasediminibacterium paludis</name>
    <dbReference type="NCBI Taxonomy" id="908966"/>
    <lineage>
        <taxon>Bacteria</taxon>
        <taxon>Pseudomonadati</taxon>
        <taxon>Bacteroidota</taxon>
        <taxon>Chitinophagia</taxon>
        <taxon>Chitinophagales</taxon>
        <taxon>Chitinophagaceae</taxon>
        <taxon>Parasediminibacterium</taxon>
    </lineage>
</organism>
<evidence type="ECO:0000313" key="7">
    <source>
        <dbReference type="EMBL" id="MFC4233021.1"/>
    </source>
</evidence>
<sequence length="214" mass="23725">MLAGFIKGIILGILLGVSVGPIIFAIIKQSINNGHKAGYAFIAGISLSDISVVVICNFFGSFFQEALSHQKMIALIGGCFLIGLGIYSYFFKKEPHEDPTLEAKVLRKRDLAGIFASGYIINILNPGIFLFWFAWSTTIIADAANETYPRRYRFIVYGTCLLTVLCTDILKVKLAGILKPKLTQKNLHLINQIVGALMVIFGLFLIVRQLFFNK</sequence>
<evidence type="ECO:0000313" key="8">
    <source>
        <dbReference type="Proteomes" id="UP001595906"/>
    </source>
</evidence>
<keyword evidence="5 6" id="KW-0472">Membrane</keyword>
<feature type="transmembrane region" description="Helical" evidence="6">
    <location>
        <begin position="193"/>
        <end position="211"/>
    </location>
</feature>
<keyword evidence="3 6" id="KW-0812">Transmembrane</keyword>
<dbReference type="Pfam" id="PF01810">
    <property type="entry name" value="LysE"/>
    <property type="match status" value="1"/>
</dbReference>
<evidence type="ECO:0000256" key="5">
    <source>
        <dbReference type="ARBA" id="ARBA00023136"/>
    </source>
</evidence>
<dbReference type="Proteomes" id="UP001595906">
    <property type="component" value="Unassembled WGS sequence"/>
</dbReference>
<proteinExistence type="predicted"/>
<comment type="subcellular location">
    <subcellularLocation>
        <location evidence="1">Cell membrane</location>
        <topology evidence="1">Multi-pass membrane protein</topology>
    </subcellularLocation>
</comment>
<dbReference type="InterPro" id="IPR001123">
    <property type="entry name" value="LeuE-type"/>
</dbReference>
<feature type="transmembrane region" description="Helical" evidence="6">
    <location>
        <begin position="39"/>
        <end position="60"/>
    </location>
</feature>
<dbReference type="RefSeq" id="WP_379015113.1">
    <property type="nucleotide sequence ID" value="NZ_JBHSDC010000029.1"/>
</dbReference>
<feature type="transmembrane region" description="Helical" evidence="6">
    <location>
        <begin position="6"/>
        <end position="27"/>
    </location>
</feature>
<evidence type="ECO:0000256" key="1">
    <source>
        <dbReference type="ARBA" id="ARBA00004651"/>
    </source>
</evidence>
<gene>
    <name evidence="7" type="ORF">ACFOW1_14060</name>
</gene>
<feature type="transmembrane region" description="Helical" evidence="6">
    <location>
        <begin position="154"/>
        <end position="172"/>
    </location>
</feature>
<name>A0ABV8Q266_9BACT</name>
<evidence type="ECO:0000256" key="6">
    <source>
        <dbReference type="SAM" id="Phobius"/>
    </source>
</evidence>
<evidence type="ECO:0000256" key="2">
    <source>
        <dbReference type="ARBA" id="ARBA00022475"/>
    </source>
</evidence>
<keyword evidence="2" id="KW-1003">Cell membrane</keyword>
<feature type="transmembrane region" description="Helical" evidence="6">
    <location>
        <begin position="111"/>
        <end position="134"/>
    </location>
</feature>
<keyword evidence="8" id="KW-1185">Reference proteome</keyword>
<protein>
    <submittedName>
        <fullName evidence="7">LysE family translocator</fullName>
    </submittedName>
</protein>
<evidence type="ECO:0000256" key="4">
    <source>
        <dbReference type="ARBA" id="ARBA00022989"/>
    </source>
</evidence>
<evidence type="ECO:0000256" key="3">
    <source>
        <dbReference type="ARBA" id="ARBA00022692"/>
    </source>
</evidence>